<dbReference type="GO" id="GO:0046872">
    <property type="term" value="F:metal ion binding"/>
    <property type="evidence" value="ECO:0007669"/>
    <property type="project" value="UniProtKB-KW"/>
</dbReference>
<evidence type="ECO:0000313" key="11">
    <source>
        <dbReference type="EMBL" id="MBB6048648.1"/>
    </source>
</evidence>
<dbReference type="InterPro" id="IPR010095">
    <property type="entry name" value="Cas12f1-like_TNB"/>
</dbReference>
<dbReference type="GO" id="GO:0032196">
    <property type="term" value="P:transposition"/>
    <property type="evidence" value="ECO:0007669"/>
    <property type="project" value="UniProtKB-KW"/>
</dbReference>
<dbReference type="PANTHER" id="PTHR30405:SF25">
    <property type="entry name" value="RNA-GUIDED DNA ENDONUCLEASE INSQ-RELATED"/>
    <property type="match status" value="1"/>
</dbReference>
<keyword evidence="7" id="KW-0233">DNA recombination</keyword>
<dbReference type="GO" id="GO:0006310">
    <property type="term" value="P:DNA recombination"/>
    <property type="evidence" value="ECO:0007669"/>
    <property type="project" value="UniProtKB-KW"/>
</dbReference>
<dbReference type="Pfam" id="PF07282">
    <property type="entry name" value="Cas12f1-like_TNB"/>
    <property type="match status" value="1"/>
</dbReference>
<feature type="domain" description="Transposase putative helix-turn-helix" evidence="10">
    <location>
        <begin position="48"/>
        <end position="90"/>
    </location>
</feature>
<dbReference type="RefSeq" id="WP_184192284.1">
    <property type="nucleotide sequence ID" value="NZ_JACHGW010000001.1"/>
</dbReference>
<dbReference type="InterPro" id="IPR001959">
    <property type="entry name" value="Transposase"/>
</dbReference>
<keyword evidence="5" id="KW-0862">Zinc</keyword>
<keyword evidence="3" id="KW-0815">Transposition</keyword>
<comment type="similarity">
    <text evidence="2">In the N-terminal section; belongs to the transposase 2 family.</text>
</comment>
<dbReference type="NCBIfam" id="TIGR01766">
    <property type="entry name" value="IS200/IS605 family accessory protein TnpB-like domain"/>
    <property type="match status" value="1"/>
</dbReference>
<evidence type="ECO:0000259" key="8">
    <source>
        <dbReference type="Pfam" id="PF01385"/>
    </source>
</evidence>
<dbReference type="GO" id="GO:0003677">
    <property type="term" value="F:DNA binding"/>
    <property type="evidence" value="ECO:0007669"/>
    <property type="project" value="UniProtKB-KW"/>
</dbReference>
<dbReference type="PANTHER" id="PTHR30405">
    <property type="entry name" value="TRANSPOSASE"/>
    <property type="match status" value="1"/>
</dbReference>
<sequence>MPTALDAGGIASSLPKASGRRWKILDYFPFHSFRFCGHKHSIATVASKAYKYRIYPTKNQLSIMLQLLETHRHLYNNALAQRKEWHEAEKTPLNFAQQCKILTQERKINPFLAFANAASCQRTLKRLDRSFQAFFRRVKSGEAPGYPRFKGRGQFDSVEYTIGDGCKFTLDNKAYFQKVGNIKIKMHRPIEGKIKTMRFKKEGDGWHVVFSCELPPMRSAGHELPDVEIEATKLPSVGIDLGLKSFLVDSEGNEVKPPKHYRKAQAKLRRLQRSVARKKRGGANRKKSVNRLAKFSQHVANQRKDFHHKSALDLVKRFGKIAHENLNVKGIVRSLNLAKSAHDAGWGKFLSILKHKAESAGVEVVGVDPQNTTQACSNCGCLPVEKLTLKVRVYKCLHCGLILDRDHNAAINIRNKAWIEPLGVNQEGYLMDFSRSPQL</sequence>
<dbReference type="Proteomes" id="UP000520814">
    <property type="component" value="Unassembled WGS sequence"/>
</dbReference>
<dbReference type="AlphaFoldDB" id="A0A7W9W4L8"/>
<comment type="similarity">
    <text evidence="1">In the C-terminal section; belongs to the transposase 35 family.</text>
</comment>
<evidence type="ECO:0000256" key="2">
    <source>
        <dbReference type="ARBA" id="ARBA00011044"/>
    </source>
</evidence>
<protein>
    <submittedName>
        <fullName evidence="11">Putative transposase</fullName>
    </submittedName>
</protein>
<keyword evidence="12" id="KW-1185">Reference proteome</keyword>
<comment type="caution">
    <text evidence="11">The sequence shown here is derived from an EMBL/GenBank/DDBJ whole genome shotgun (WGS) entry which is preliminary data.</text>
</comment>
<evidence type="ECO:0000313" key="12">
    <source>
        <dbReference type="Proteomes" id="UP000520814"/>
    </source>
</evidence>
<organism evidence="11 12">
    <name type="scientific">Armatimonas rosea</name>
    <dbReference type="NCBI Taxonomy" id="685828"/>
    <lineage>
        <taxon>Bacteria</taxon>
        <taxon>Bacillati</taxon>
        <taxon>Armatimonadota</taxon>
        <taxon>Armatimonadia</taxon>
        <taxon>Armatimonadales</taxon>
        <taxon>Armatimonadaceae</taxon>
        <taxon>Armatimonas</taxon>
    </lineage>
</organism>
<evidence type="ECO:0000259" key="9">
    <source>
        <dbReference type="Pfam" id="PF07282"/>
    </source>
</evidence>
<evidence type="ECO:0000256" key="7">
    <source>
        <dbReference type="ARBA" id="ARBA00023172"/>
    </source>
</evidence>
<dbReference type="InterPro" id="IPR021027">
    <property type="entry name" value="Transposase_put_HTH"/>
</dbReference>
<keyword evidence="6" id="KW-0238">DNA-binding</keyword>
<evidence type="ECO:0000256" key="3">
    <source>
        <dbReference type="ARBA" id="ARBA00022578"/>
    </source>
</evidence>
<proteinExistence type="inferred from homology"/>
<dbReference type="Pfam" id="PF12323">
    <property type="entry name" value="HTH_OrfB_IS605"/>
    <property type="match status" value="1"/>
</dbReference>
<evidence type="ECO:0000256" key="1">
    <source>
        <dbReference type="ARBA" id="ARBA00008761"/>
    </source>
</evidence>
<feature type="domain" description="Probable transposase IS891/IS1136/IS1341" evidence="8">
    <location>
        <begin position="232"/>
        <end position="333"/>
    </location>
</feature>
<reference evidence="11 12" key="1">
    <citation type="submission" date="2020-08" db="EMBL/GenBank/DDBJ databases">
        <title>Genomic Encyclopedia of Type Strains, Phase IV (KMG-IV): sequencing the most valuable type-strain genomes for metagenomic binning, comparative biology and taxonomic classification.</title>
        <authorList>
            <person name="Goeker M."/>
        </authorList>
    </citation>
    <scope>NUCLEOTIDE SEQUENCE [LARGE SCALE GENOMIC DNA]</scope>
    <source>
        <strain evidence="11 12">DSM 23562</strain>
    </source>
</reference>
<evidence type="ECO:0000256" key="6">
    <source>
        <dbReference type="ARBA" id="ARBA00023125"/>
    </source>
</evidence>
<dbReference type="EMBL" id="JACHGW010000001">
    <property type="protein sequence ID" value="MBB6048648.1"/>
    <property type="molecule type" value="Genomic_DNA"/>
</dbReference>
<name>A0A7W9W4L8_ARMRO</name>
<dbReference type="InterPro" id="IPR051399">
    <property type="entry name" value="RNA-guided_DNA_endo/Transpos"/>
</dbReference>
<dbReference type="Pfam" id="PF01385">
    <property type="entry name" value="OrfB_IS605"/>
    <property type="match status" value="1"/>
</dbReference>
<evidence type="ECO:0000259" key="10">
    <source>
        <dbReference type="Pfam" id="PF12323"/>
    </source>
</evidence>
<feature type="domain" description="Cas12f1-like TNB" evidence="9">
    <location>
        <begin position="346"/>
        <end position="413"/>
    </location>
</feature>
<evidence type="ECO:0000256" key="4">
    <source>
        <dbReference type="ARBA" id="ARBA00022723"/>
    </source>
</evidence>
<evidence type="ECO:0000256" key="5">
    <source>
        <dbReference type="ARBA" id="ARBA00022833"/>
    </source>
</evidence>
<gene>
    <name evidence="11" type="ORF">HNQ39_000410</name>
</gene>
<accession>A0A7W9W4L8</accession>
<dbReference type="NCBIfam" id="NF040570">
    <property type="entry name" value="guided_TnpB"/>
    <property type="match status" value="1"/>
</dbReference>
<keyword evidence="4" id="KW-0479">Metal-binding</keyword>